<organism evidence="2 3">
    <name type="scientific">Fusarium torreyae</name>
    <dbReference type="NCBI Taxonomy" id="1237075"/>
    <lineage>
        <taxon>Eukaryota</taxon>
        <taxon>Fungi</taxon>
        <taxon>Dikarya</taxon>
        <taxon>Ascomycota</taxon>
        <taxon>Pezizomycotina</taxon>
        <taxon>Sordariomycetes</taxon>
        <taxon>Hypocreomycetidae</taxon>
        <taxon>Hypocreales</taxon>
        <taxon>Nectriaceae</taxon>
        <taxon>Fusarium</taxon>
    </lineage>
</organism>
<feature type="signal peptide" evidence="1">
    <location>
        <begin position="1"/>
        <end position="16"/>
    </location>
</feature>
<name>A0A9W8RT72_9HYPO</name>
<protein>
    <recommendedName>
        <fullName evidence="4">Cell wall protein</fullName>
    </recommendedName>
</protein>
<reference evidence="2" key="1">
    <citation type="submission" date="2022-09" db="EMBL/GenBank/DDBJ databases">
        <title>Fusarium specimens isolated from Avocado Roots.</title>
        <authorList>
            <person name="Stajich J."/>
            <person name="Roper C."/>
            <person name="Heimlech-Rivalta G."/>
        </authorList>
    </citation>
    <scope>NUCLEOTIDE SEQUENCE</scope>
    <source>
        <strain evidence="2">CF00136</strain>
    </source>
</reference>
<sequence length="156" mass="16579">MKATFALSALFAGALAADFRLVISKAASKVSELQGESLIFQSNTLFVDTTGNNGVIFNGADGTLNIQNGDPVYADKNGQLKIREYQKDVPSDGLTQGFTTGTDNTLKWAQGNIYTCTAKKSFSYGNDVDAAGIFVDRPGVKLPNDCILITLSKKAA</sequence>
<feature type="chain" id="PRO_5040854502" description="Cell wall protein" evidence="1">
    <location>
        <begin position="17"/>
        <end position="156"/>
    </location>
</feature>
<dbReference type="EMBL" id="JAOQAZ010000025">
    <property type="protein sequence ID" value="KAJ4252880.1"/>
    <property type="molecule type" value="Genomic_DNA"/>
</dbReference>
<keyword evidence="3" id="KW-1185">Reference proteome</keyword>
<evidence type="ECO:0008006" key="4">
    <source>
        <dbReference type="Google" id="ProtNLM"/>
    </source>
</evidence>
<dbReference type="AlphaFoldDB" id="A0A9W8RT72"/>
<evidence type="ECO:0000313" key="3">
    <source>
        <dbReference type="Proteomes" id="UP001152049"/>
    </source>
</evidence>
<comment type="caution">
    <text evidence="2">The sequence shown here is derived from an EMBL/GenBank/DDBJ whole genome shotgun (WGS) entry which is preliminary data.</text>
</comment>
<keyword evidence="1" id="KW-0732">Signal</keyword>
<gene>
    <name evidence="2" type="ORF">NW762_010786</name>
</gene>
<dbReference type="Proteomes" id="UP001152049">
    <property type="component" value="Unassembled WGS sequence"/>
</dbReference>
<accession>A0A9W8RT72</accession>
<dbReference type="OrthoDB" id="4459068at2759"/>
<evidence type="ECO:0000313" key="2">
    <source>
        <dbReference type="EMBL" id="KAJ4252880.1"/>
    </source>
</evidence>
<evidence type="ECO:0000256" key="1">
    <source>
        <dbReference type="SAM" id="SignalP"/>
    </source>
</evidence>
<proteinExistence type="predicted"/>